<dbReference type="PANTHER" id="PTHR46558:SF11">
    <property type="entry name" value="HTH-TYPE TRANSCRIPTIONAL REGULATOR XRE"/>
    <property type="match status" value="1"/>
</dbReference>
<feature type="domain" description="HTH cro/C1-type" evidence="2">
    <location>
        <begin position="4"/>
        <end position="58"/>
    </location>
</feature>
<evidence type="ECO:0000313" key="3">
    <source>
        <dbReference type="EMBL" id="HIR39105.1"/>
    </source>
</evidence>
<dbReference type="SUPFAM" id="SSF47413">
    <property type="entry name" value="lambda repressor-like DNA-binding domains"/>
    <property type="match status" value="1"/>
</dbReference>
<keyword evidence="1" id="KW-0238">DNA-binding</keyword>
<dbReference type="PANTHER" id="PTHR46558">
    <property type="entry name" value="TRACRIPTIONAL REGULATORY PROTEIN-RELATED-RELATED"/>
    <property type="match status" value="1"/>
</dbReference>
<dbReference type="GO" id="GO:0003677">
    <property type="term" value="F:DNA binding"/>
    <property type="evidence" value="ECO:0007669"/>
    <property type="project" value="UniProtKB-KW"/>
</dbReference>
<evidence type="ECO:0000259" key="2">
    <source>
        <dbReference type="PROSITE" id="PS50943"/>
    </source>
</evidence>
<name>A0A9D1DC18_9FIRM</name>
<dbReference type="Proteomes" id="UP000824179">
    <property type="component" value="Unassembled WGS sequence"/>
</dbReference>
<evidence type="ECO:0000256" key="1">
    <source>
        <dbReference type="ARBA" id="ARBA00023125"/>
    </source>
</evidence>
<dbReference type="InterPro" id="IPR010982">
    <property type="entry name" value="Lambda_DNA-bd_dom_sf"/>
</dbReference>
<dbReference type="CDD" id="cd00093">
    <property type="entry name" value="HTH_XRE"/>
    <property type="match status" value="1"/>
</dbReference>
<dbReference type="Gene3D" id="1.10.260.40">
    <property type="entry name" value="lambda repressor-like DNA-binding domains"/>
    <property type="match status" value="1"/>
</dbReference>
<dbReference type="EMBL" id="DVHB01000036">
    <property type="protein sequence ID" value="HIR39105.1"/>
    <property type="molecule type" value="Genomic_DNA"/>
</dbReference>
<dbReference type="SMART" id="SM00530">
    <property type="entry name" value="HTH_XRE"/>
    <property type="match status" value="1"/>
</dbReference>
<dbReference type="InterPro" id="IPR001387">
    <property type="entry name" value="Cro/C1-type_HTH"/>
</dbReference>
<dbReference type="Pfam" id="PF01381">
    <property type="entry name" value="HTH_3"/>
    <property type="match status" value="1"/>
</dbReference>
<reference evidence="3" key="1">
    <citation type="submission" date="2020-10" db="EMBL/GenBank/DDBJ databases">
        <authorList>
            <person name="Gilroy R."/>
        </authorList>
    </citation>
    <scope>NUCLEOTIDE SEQUENCE</scope>
    <source>
        <strain evidence="3">ChiW25-3613</strain>
    </source>
</reference>
<comment type="caution">
    <text evidence="3">The sequence shown here is derived from an EMBL/GenBank/DDBJ whole genome shotgun (WGS) entry which is preliminary data.</text>
</comment>
<evidence type="ECO:0000313" key="4">
    <source>
        <dbReference type="Proteomes" id="UP000824179"/>
    </source>
</evidence>
<organism evidence="3 4">
    <name type="scientific">Candidatus Coproplasma stercoripullorum</name>
    <dbReference type="NCBI Taxonomy" id="2840751"/>
    <lineage>
        <taxon>Bacteria</taxon>
        <taxon>Bacillati</taxon>
        <taxon>Bacillota</taxon>
        <taxon>Clostridia</taxon>
        <taxon>Eubacteriales</taxon>
        <taxon>Candidatus Coproplasma</taxon>
    </lineage>
</organism>
<protein>
    <submittedName>
        <fullName evidence="3">Helix-turn-helix transcriptional regulator</fullName>
    </submittedName>
</protein>
<accession>A0A9D1DC18</accession>
<dbReference type="AlphaFoldDB" id="A0A9D1DC18"/>
<gene>
    <name evidence="3" type="ORF">IAB90_01865</name>
</gene>
<dbReference type="PROSITE" id="PS50943">
    <property type="entry name" value="HTH_CROC1"/>
    <property type="match status" value="1"/>
</dbReference>
<reference evidence="3" key="2">
    <citation type="journal article" date="2021" name="PeerJ">
        <title>Extensive microbial diversity within the chicken gut microbiome revealed by metagenomics and culture.</title>
        <authorList>
            <person name="Gilroy R."/>
            <person name="Ravi A."/>
            <person name="Getino M."/>
            <person name="Pursley I."/>
            <person name="Horton D.L."/>
            <person name="Alikhan N.F."/>
            <person name="Baker D."/>
            <person name="Gharbi K."/>
            <person name="Hall N."/>
            <person name="Watson M."/>
            <person name="Adriaenssens E.M."/>
            <person name="Foster-Nyarko E."/>
            <person name="Jarju S."/>
            <person name="Secka A."/>
            <person name="Antonio M."/>
            <person name="Oren A."/>
            <person name="Chaudhuri R.R."/>
            <person name="La Ragione R."/>
            <person name="Hildebrand F."/>
            <person name="Pallen M.J."/>
        </authorList>
    </citation>
    <scope>NUCLEOTIDE SEQUENCE</scope>
    <source>
        <strain evidence="3">ChiW25-3613</strain>
    </source>
</reference>
<proteinExistence type="predicted"/>
<sequence>MLRLRELREERKVTQLQIAEALHIKQNTYSQYETGQRQIPIELLIAVADFYNVSVDYVLCLTDEEDRYPRPLK</sequence>